<dbReference type="Proteomes" id="UP000595426">
    <property type="component" value="Chromosome"/>
</dbReference>
<dbReference type="GeneID" id="93133111"/>
<feature type="transmembrane region" description="Helical" evidence="1">
    <location>
        <begin position="152"/>
        <end position="173"/>
    </location>
</feature>
<feature type="transmembrane region" description="Helical" evidence="1">
    <location>
        <begin position="43"/>
        <end position="62"/>
    </location>
</feature>
<dbReference type="OrthoDB" id="10008636at2"/>
<dbReference type="RefSeq" id="WP_052114737.1">
    <property type="nucleotide sequence ID" value="NZ_CAJJUP010000004.1"/>
</dbReference>
<gene>
    <name evidence="2" type="ORF">I6H88_20075</name>
</gene>
<protein>
    <recommendedName>
        <fullName evidence="4">DUF308 domain-containing protein</fullName>
    </recommendedName>
</protein>
<proteinExistence type="predicted"/>
<evidence type="ECO:0000256" key="1">
    <source>
        <dbReference type="SAM" id="Phobius"/>
    </source>
</evidence>
<feature type="transmembrane region" description="Helical" evidence="1">
    <location>
        <begin position="97"/>
        <end position="115"/>
    </location>
</feature>
<dbReference type="KEGG" id="egm:AYC65_09350"/>
<feature type="transmembrane region" description="Helical" evidence="1">
    <location>
        <begin position="127"/>
        <end position="146"/>
    </location>
</feature>
<sequence>MNLHSFNISIRSSVKASSLLILNSVLFIIGTIFSFIASQPPAYIPLGIAFGLSSVTGALFFLQNSKSIKTWNWYTYYSLFIVIITILSYLYSQEAFTIPLLGYLSLGQSLLLLSLATDLRNQSSVDWIIPARPSGLAILFSVMLIIHPVFNFIPIVLIIAGIFIMIALSYILLVSEFKKLNRHYKSIKILSRDLK</sequence>
<dbReference type="AlphaFoldDB" id="A0A7T7ZXU6"/>
<accession>A0A7T7ZXU6</accession>
<evidence type="ECO:0000313" key="2">
    <source>
        <dbReference type="EMBL" id="QQN58692.1"/>
    </source>
</evidence>
<keyword evidence="3" id="KW-1185">Reference proteome</keyword>
<evidence type="ECO:0008006" key="4">
    <source>
        <dbReference type="Google" id="ProtNLM"/>
    </source>
</evidence>
<keyword evidence="1" id="KW-0472">Membrane</keyword>
<keyword evidence="1" id="KW-1133">Transmembrane helix</keyword>
<organism evidence="2 3">
    <name type="scientific">Elizabethkingia bruuniana</name>
    <dbReference type="NCBI Taxonomy" id="1756149"/>
    <lineage>
        <taxon>Bacteria</taxon>
        <taxon>Pseudomonadati</taxon>
        <taxon>Bacteroidota</taxon>
        <taxon>Flavobacteriia</taxon>
        <taxon>Flavobacteriales</taxon>
        <taxon>Weeksellaceae</taxon>
        <taxon>Elizabethkingia</taxon>
    </lineage>
</organism>
<reference evidence="2 3" key="1">
    <citation type="submission" date="2020-12" db="EMBL/GenBank/DDBJ databases">
        <title>FDA dAtabase for Regulatory Grade micrObial Sequences (FDA-ARGOS): Supporting development and validation of Infectious Disease Dx tests.</title>
        <authorList>
            <person name="Kerrigan L."/>
            <person name="Long C."/>
            <person name="Tallon L."/>
            <person name="Sadzewicz L."/>
            <person name="Zhao X."/>
            <person name="Boylan J."/>
            <person name="Ott S."/>
            <person name="Bowen H."/>
            <person name="Vavikolanu K."/>
            <person name="Mehta A."/>
            <person name="Aluvathingal J."/>
            <person name="Nadendla S."/>
            <person name="Yan Y."/>
            <person name="Sichtig H."/>
        </authorList>
    </citation>
    <scope>NUCLEOTIDE SEQUENCE [LARGE SCALE GENOMIC DNA]</scope>
    <source>
        <strain evidence="2 3">FDAARGOS_1031</strain>
    </source>
</reference>
<name>A0A7T7ZXU6_9FLAO</name>
<feature type="transmembrane region" description="Helical" evidence="1">
    <location>
        <begin position="74"/>
        <end position="91"/>
    </location>
</feature>
<feature type="transmembrane region" description="Helical" evidence="1">
    <location>
        <begin position="20"/>
        <end position="37"/>
    </location>
</feature>
<dbReference type="EMBL" id="CP067018">
    <property type="protein sequence ID" value="QQN58692.1"/>
    <property type="molecule type" value="Genomic_DNA"/>
</dbReference>
<keyword evidence="1" id="KW-0812">Transmembrane</keyword>
<evidence type="ECO:0000313" key="3">
    <source>
        <dbReference type="Proteomes" id="UP000595426"/>
    </source>
</evidence>